<gene>
    <name evidence="2" type="ORF">XD54_0987</name>
</gene>
<dbReference type="Proteomes" id="UP000053911">
    <property type="component" value="Unassembled WGS sequence"/>
</dbReference>
<dbReference type="AlphaFoldDB" id="A0A101ELT4"/>
<dbReference type="Gene3D" id="3.40.50.1010">
    <property type="entry name" value="5'-nuclease"/>
    <property type="match status" value="1"/>
</dbReference>
<protein>
    <submittedName>
        <fullName evidence="2">Putative nucleic acid-binding protein, containing PIN domain</fullName>
    </submittedName>
</protein>
<dbReference type="InterPro" id="IPR041120">
    <property type="entry name" value="PIN_9"/>
</dbReference>
<dbReference type="PATRIC" id="fig|172049.5.peg.1853"/>
<evidence type="ECO:0000313" key="3">
    <source>
        <dbReference type="Proteomes" id="UP000053911"/>
    </source>
</evidence>
<dbReference type="CDD" id="cd09879">
    <property type="entry name" value="PIN_VapC_AF0591-like"/>
    <property type="match status" value="1"/>
</dbReference>
<organism evidence="2 3">
    <name type="scientific">Thermococcus sibiricus</name>
    <dbReference type="NCBI Taxonomy" id="172049"/>
    <lineage>
        <taxon>Archaea</taxon>
        <taxon>Methanobacteriati</taxon>
        <taxon>Methanobacteriota</taxon>
        <taxon>Thermococci</taxon>
        <taxon>Thermococcales</taxon>
        <taxon>Thermococcaceae</taxon>
        <taxon>Thermococcus</taxon>
    </lineage>
</organism>
<accession>A0A101ELT4</accession>
<dbReference type="EMBL" id="LGFD01000016">
    <property type="protein sequence ID" value="KUK17705.1"/>
    <property type="molecule type" value="Genomic_DNA"/>
</dbReference>
<dbReference type="Pfam" id="PF18477">
    <property type="entry name" value="PIN_9"/>
    <property type="match status" value="1"/>
</dbReference>
<reference evidence="3" key="1">
    <citation type="journal article" date="2015" name="MBio">
        <title>Genome-Resolved Metagenomic Analysis Reveals Roles for Candidate Phyla and Other Microbial Community Members in Biogeochemical Transformations in Oil Reservoirs.</title>
        <authorList>
            <person name="Hu P."/>
            <person name="Tom L."/>
            <person name="Singh A."/>
            <person name="Thomas B.C."/>
            <person name="Baker B.J."/>
            <person name="Piceno Y.M."/>
            <person name="Andersen G.L."/>
            <person name="Banfield J.F."/>
        </authorList>
    </citation>
    <scope>NUCLEOTIDE SEQUENCE [LARGE SCALE GENOMIC DNA]</scope>
</reference>
<dbReference type="InterPro" id="IPR029060">
    <property type="entry name" value="PIN-like_dom_sf"/>
</dbReference>
<name>A0A101ELT4_9EURY</name>
<dbReference type="SUPFAM" id="SSF88723">
    <property type="entry name" value="PIN domain-like"/>
    <property type="match status" value="1"/>
</dbReference>
<feature type="domain" description="PIN" evidence="1">
    <location>
        <begin position="26"/>
        <end position="132"/>
    </location>
</feature>
<dbReference type="SMART" id="SM00670">
    <property type="entry name" value="PINc"/>
    <property type="match status" value="1"/>
</dbReference>
<dbReference type="PANTHER" id="PTHR12416">
    <property type="entry name" value="RRNA-PROCESSING PROTEIN UTP23 HOMOLOG"/>
    <property type="match status" value="1"/>
</dbReference>
<evidence type="ECO:0000313" key="2">
    <source>
        <dbReference type="EMBL" id="KUK17705.1"/>
    </source>
</evidence>
<comment type="caution">
    <text evidence="2">The sequence shown here is derived from an EMBL/GenBank/DDBJ whole genome shotgun (WGS) entry which is preliminary data.</text>
</comment>
<dbReference type="InterPro" id="IPR002716">
    <property type="entry name" value="PIN_dom"/>
</dbReference>
<sequence>METHWIWVYKGMISSLNFVVSLMKKWLVIPDTNFLLIPGQFGVNIVGELQRILDVNFEIAIPNVVVDELEVIERKVRGKDFMAVKMAKKLAKKFIVIEIGKFGEKPIDQQILEFASKTSNVIVCTNDRALKKKLRENGIPVVYLRQKKILELEGMIS</sequence>
<proteinExistence type="predicted"/>
<evidence type="ECO:0000259" key="1">
    <source>
        <dbReference type="SMART" id="SM00670"/>
    </source>
</evidence>